<dbReference type="HOGENOM" id="CLU_155311_6_1_4"/>
<reference key="1">
    <citation type="submission" date="2010-09" db="EMBL/GenBank/DDBJ databases">
        <title>Complete genome sequence of Burkholderia rhizoxinica, the endosymbiont of the phytopathogenic fungus Rhizopus microsporus.</title>
        <authorList>
            <person name="Lackner G."/>
            <person name="Moebius N."/>
            <person name="Partida-Martinez L.P."/>
            <person name="Hertweck C."/>
        </authorList>
    </citation>
    <scope>NUCLEOTIDE SEQUENCE</scope>
    <source>
        <strain>HKI 454</strain>
    </source>
</reference>
<gene>
    <name evidence="1" type="ordered locus">RBRH_00699</name>
</gene>
<proteinExistence type="predicted"/>
<dbReference type="SUPFAM" id="SSF47598">
    <property type="entry name" value="Ribbon-helix-helix"/>
    <property type="match status" value="1"/>
</dbReference>
<geneLocation type="plasmid" evidence="1 2">
    <name>pBRH02</name>
</geneLocation>
<keyword evidence="1" id="KW-0614">Plasmid</keyword>
<accession>E5AVV8</accession>
<dbReference type="Proteomes" id="UP000007437">
    <property type="component" value="Plasmid pBRH02"/>
</dbReference>
<sequence length="86" mass="9942">MNTCIQSKVFDMATSVRLSPETEQRLDHLATHTGRTKAYYLREIIDRGIEEMEDYYLAADVLERVRKGREKVHSAADVRKDLGLDD</sequence>
<evidence type="ECO:0000313" key="2">
    <source>
        <dbReference type="Proteomes" id="UP000007437"/>
    </source>
</evidence>
<dbReference type="EMBL" id="FR687361">
    <property type="protein sequence ID" value="CBW77260.1"/>
    <property type="molecule type" value="Genomic_DNA"/>
</dbReference>
<dbReference type="AlphaFoldDB" id="E5AVV8"/>
<protein>
    <submittedName>
        <fullName evidence="1">RelB protein</fullName>
    </submittedName>
</protein>
<dbReference type="GO" id="GO:0006355">
    <property type="term" value="P:regulation of DNA-templated transcription"/>
    <property type="evidence" value="ECO:0007669"/>
    <property type="project" value="InterPro"/>
</dbReference>
<name>E5AVV8_MYCRK</name>
<dbReference type="InterPro" id="IPR010985">
    <property type="entry name" value="Ribbon_hlx_hlx"/>
</dbReference>
<organism evidence="1 2">
    <name type="scientific">Mycetohabitans rhizoxinica (strain DSM 19002 / CIP 109453 / HKI 454)</name>
    <name type="common">Paraburkholderia rhizoxinica</name>
    <dbReference type="NCBI Taxonomy" id="882378"/>
    <lineage>
        <taxon>Bacteria</taxon>
        <taxon>Pseudomonadati</taxon>
        <taxon>Pseudomonadota</taxon>
        <taxon>Betaproteobacteria</taxon>
        <taxon>Burkholderiales</taxon>
        <taxon>Burkholderiaceae</taxon>
        <taxon>Mycetohabitans</taxon>
    </lineage>
</organism>
<dbReference type="KEGG" id="brh:RBRH_00699"/>
<reference evidence="1 2" key="2">
    <citation type="journal article" date="2011" name="J. Bacteriol.">
        <title>Complete genome sequence of Burkholderia rhizoxinica, an endosymbiont of Rhizopus microsporus.</title>
        <authorList>
            <person name="Lackner G."/>
            <person name="Moebius N."/>
            <person name="Partida-Martinez L."/>
            <person name="Hertweck C."/>
        </authorList>
    </citation>
    <scope>NUCLEOTIDE SEQUENCE [LARGE SCALE GENOMIC DNA]</scope>
    <source>
        <strain evidence="2">DSM 19002 / CIP 109453 / HKI 454</strain>
        <plasmid evidence="1 2">pBRH02</plasmid>
    </source>
</reference>
<evidence type="ECO:0000313" key="1">
    <source>
        <dbReference type="EMBL" id="CBW77260.1"/>
    </source>
</evidence>